<evidence type="ECO:0000256" key="4">
    <source>
        <dbReference type="ARBA" id="ARBA00022679"/>
    </source>
</evidence>
<dbReference type="PANTHER" id="PTHR43065">
    <property type="entry name" value="SENSOR HISTIDINE KINASE"/>
    <property type="match status" value="1"/>
</dbReference>
<dbReference type="Gene3D" id="3.30.565.10">
    <property type="entry name" value="Histidine kinase-like ATPase, C-terminal domain"/>
    <property type="match status" value="1"/>
</dbReference>
<keyword evidence="4" id="KW-0808">Transferase</keyword>
<dbReference type="EC" id="2.7.13.3" evidence="2"/>
<dbReference type="PRINTS" id="PR00344">
    <property type="entry name" value="BCTRLSENSOR"/>
</dbReference>
<evidence type="ECO:0000256" key="3">
    <source>
        <dbReference type="ARBA" id="ARBA00022553"/>
    </source>
</evidence>
<keyword evidence="8" id="KW-0902">Two-component regulatory system</keyword>
<comment type="caution">
    <text evidence="10">The sequence shown here is derived from an EMBL/GenBank/DDBJ whole genome shotgun (WGS) entry which is preliminary data.</text>
</comment>
<evidence type="ECO:0000256" key="5">
    <source>
        <dbReference type="ARBA" id="ARBA00022741"/>
    </source>
</evidence>
<dbReference type="InterPro" id="IPR003661">
    <property type="entry name" value="HisK_dim/P_dom"/>
</dbReference>
<keyword evidence="6" id="KW-0418">Kinase</keyword>
<evidence type="ECO:0000259" key="9">
    <source>
        <dbReference type="PROSITE" id="PS50109"/>
    </source>
</evidence>
<comment type="catalytic activity">
    <reaction evidence="1">
        <text>ATP + protein L-histidine = ADP + protein N-phospho-L-histidine.</text>
        <dbReference type="EC" id="2.7.13.3"/>
    </reaction>
</comment>
<evidence type="ECO:0000256" key="8">
    <source>
        <dbReference type="ARBA" id="ARBA00023012"/>
    </source>
</evidence>
<dbReference type="SUPFAM" id="SSF47384">
    <property type="entry name" value="Homodimeric domain of signal transducing histidine kinase"/>
    <property type="match status" value="1"/>
</dbReference>
<evidence type="ECO:0000256" key="2">
    <source>
        <dbReference type="ARBA" id="ARBA00012438"/>
    </source>
</evidence>
<dbReference type="RefSeq" id="WP_380862379.1">
    <property type="nucleotide sequence ID" value="NZ_JBHRXV010000011.1"/>
</dbReference>
<dbReference type="InterPro" id="IPR035965">
    <property type="entry name" value="PAS-like_dom_sf"/>
</dbReference>
<dbReference type="Pfam" id="PF02518">
    <property type="entry name" value="HATPase_c"/>
    <property type="match status" value="1"/>
</dbReference>
<dbReference type="PROSITE" id="PS50109">
    <property type="entry name" value="HIS_KIN"/>
    <property type="match status" value="1"/>
</dbReference>
<keyword evidence="5" id="KW-0547">Nucleotide-binding</keyword>
<dbReference type="PANTHER" id="PTHR43065:SF10">
    <property type="entry name" value="PEROXIDE STRESS-ACTIVATED HISTIDINE KINASE MAK3"/>
    <property type="match status" value="1"/>
</dbReference>
<dbReference type="Gene3D" id="1.10.287.130">
    <property type="match status" value="1"/>
</dbReference>
<dbReference type="InterPro" id="IPR005467">
    <property type="entry name" value="His_kinase_dom"/>
</dbReference>
<keyword evidence="7" id="KW-0067">ATP-binding</keyword>
<dbReference type="Proteomes" id="UP001595615">
    <property type="component" value="Unassembled WGS sequence"/>
</dbReference>
<dbReference type="InterPro" id="IPR036890">
    <property type="entry name" value="HATPase_C_sf"/>
</dbReference>
<accession>A0ABV7XEH2</accession>
<protein>
    <recommendedName>
        <fullName evidence="2">histidine kinase</fullName>
        <ecNumber evidence="2">2.7.13.3</ecNumber>
    </recommendedName>
</protein>
<dbReference type="CDD" id="cd00130">
    <property type="entry name" value="PAS"/>
    <property type="match status" value="1"/>
</dbReference>
<dbReference type="SUPFAM" id="SSF55874">
    <property type="entry name" value="ATPase domain of HSP90 chaperone/DNA topoisomerase II/histidine kinase"/>
    <property type="match status" value="1"/>
</dbReference>
<dbReference type="EMBL" id="JBHRXV010000011">
    <property type="protein sequence ID" value="MFC3713664.1"/>
    <property type="molecule type" value="Genomic_DNA"/>
</dbReference>
<evidence type="ECO:0000313" key="10">
    <source>
        <dbReference type="EMBL" id="MFC3713664.1"/>
    </source>
</evidence>
<evidence type="ECO:0000256" key="6">
    <source>
        <dbReference type="ARBA" id="ARBA00022777"/>
    </source>
</evidence>
<keyword evidence="11" id="KW-1185">Reference proteome</keyword>
<dbReference type="Gene3D" id="3.30.450.20">
    <property type="entry name" value="PAS domain"/>
    <property type="match status" value="1"/>
</dbReference>
<dbReference type="SMART" id="SM00388">
    <property type="entry name" value="HisKA"/>
    <property type="match status" value="1"/>
</dbReference>
<proteinExistence type="predicted"/>
<dbReference type="InterPro" id="IPR004358">
    <property type="entry name" value="Sig_transdc_His_kin-like_C"/>
</dbReference>
<dbReference type="SMART" id="SM00091">
    <property type="entry name" value="PAS"/>
    <property type="match status" value="1"/>
</dbReference>
<dbReference type="SMART" id="SM00387">
    <property type="entry name" value="HATPase_c"/>
    <property type="match status" value="1"/>
</dbReference>
<dbReference type="InterPro" id="IPR036097">
    <property type="entry name" value="HisK_dim/P_sf"/>
</dbReference>
<evidence type="ECO:0000256" key="7">
    <source>
        <dbReference type="ARBA" id="ARBA00022840"/>
    </source>
</evidence>
<dbReference type="Pfam" id="PF00512">
    <property type="entry name" value="HisKA"/>
    <property type="match status" value="1"/>
</dbReference>
<dbReference type="InterPro" id="IPR000014">
    <property type="entry name" value="PAS"/>
</dbReference>
<keyword evidence="3" id="KW-0597">Phosphoprotein</keyword>
<sequence>MNPAASPTLVHDAPAAADILSFLPIPVLVIDPDGRIAQANIAAESLFNTSQAALREKGWDALLSADSPFRALLADAQGGEGNFAAYDLDLHLIGGVRFRADVLIAPIGYQQGWLTVAFQTRAVASLVDRQLVHQGAARSAVGVAAMLAHEIKNPLSGIRGAAQLLAHNVDDDGRELTDLVCTEVDRIRNLVDRMESFTDTRRVEREPENIHAVLSHVRRVAEQGFANALTFRERYDPSLPPVLGNRDALIQVFLNLVKNAAEAAGDGGEIMMTTAYRHGLKVAVKGSERRVSVPLEVCVIDNGPGAPADMEEHLFDPFVTSKRSSQGLGLALVAKIIGEHGGIVEYERTQLPPRTIFRVLLPMQQENRA</sequence>
<dbReference type="CDD" id="cd00082">
    <property type="entry name" value="HisKA"/>
    <property type="match status" value="1"/>
</dbReference>
<dbReference type="InterPro" id="IPR003594">
    <property type="entry name" value="HATPase_dom"/>
</dbReference>
<evidence type="ECO:0000256" key="1">
    <source>
        <dbReference type="ARBA" id="ARBA00000085"/>
    </source>
</evidence>
<dbReference type="SUPFAM" id="SSF55785">
    <property type="entry name" value="PYP-like sensor domain (PAS domain)"/>
    <property type="match status" value="1"/>
</dbReference>
<evidence type="ECO:0000313" key="11">
    <source>
        <dbReference type="Proteomes" id="UP001595615"/>
    </source>
</evidence>
<feature type="domain" description="Histidine kinase" evidence="9">
    <location>
        <begin position="146"/>
        <end position="365"/>
    </location>
</feature>
<name>A0ABV7XEH2_9SPHN</name>
<gene>
    <name evidence="10" type="ORF">ACFOMD_13880</name>
</gene>
<reference evidence="11" key="1">
    <citation type="journal article" date="2019" name="Int. J. Syst. Evol. Microbiol.">
        <title>The Global Catalogue of Microorganisms (GCM) 10K type strain sequencing project: providing services to taxonomists for standard genome sequencing and annotation.</title>
        <authorList>
            <consortium name="The Broad Institute Genomics Platform"/>
            <consortium name="The Broad Institute Genome Sequencing Center for Infectious Disease"/>
            <person name="Wu L."/>
            <person name="Ma J."/>
        </authorList>
    </citation>
    <scope>NUCLEOTIDE SEQUENCE [LARGE SCALE GENOMIC DNA]</scope>
    <source>
        <strain evidence="11">KCTC 42644</strain>
    </source>
</reference>
<organism evidence="10 11">
    <name type="scientific">Sphingoaurantiacus capsulatus</name>
    <dbReference type="NCBI Taxonomy" id="1771310"/>
    <lineage>
        <taxon>Bacteria</taxon>
        <taxon>Pseudomonadati</taxon>
        <taxon>Pseudomonadota</taxon>
        <taxon>Alphaproteobacteria</taxon>
        <taxon>Sphingomonadales</taxon>
        <taxon>Sphingosinicellaceae</taxon>
        <taxon>Sphingoaurantiacus</taxon>
    </lineage>
</organism>